<dbReference type="AlphaFoldDB" id="A0A067PI36"/>
<dbReference type="Proteomes" id="UP000027265">
    <property type="component" value="Unassembled WGS sequence"/>
</dbReference>
<evidence type="ECO:0000313" key="1">
    <source>
        <dbReference type="EMBL" id="KDQ50146.1"/>
    </source>
</evidence>
<evidence type="ECO:0008006" key="3">
    <source>
        <dbReference type="Google" id="ProtNLM"/>
    </source>
</evidence>
<gene>
    <name evidence="1" type="ORF">JAAARDRAFT_51416</name>
</gene>
<evidence type="ECO:0000313" key="2">
    <source>
        <dbReference type="Proteomes" id="UP000027265"/>
    </source>
</evidence>
<accession>A0A067PI36</accession>
<organism evidence="1 2">
    <name type="scientific">Jaapia argillacea MUCL 33604</name>
    <dbReference type="NCBI Taxonomy" id="933084"/>
    <lineage>
        <taxon>Eukaryota</taxon>
        <taxon>Fungi</taxon>
        <taxon>Dikarya</taxon>
        <taxon>Basidiomycota</taxon>
        <taxon>Agaricomycotina</taxon>
        <taxon>Agaricomycetes</taxon>
        <taxon>Agaricomycetidae</taxon>
        <taxon>Jaapiales</taxon>
        <taxon>Jaapiaceae</taxon>
        <taxon>Jaapia</taxon>
    </lineage>
</organism>
<keyword evidence="2" id="KW-1185">Reference proteome</keyword>
<sequence>MSSIARLPRDPALLPSSYQVNSSWGSLAPTSNPAGYSALPTNIGHRVTPYALTPPLLGPADSELGHVTGMLPNLTTLTLTSIMGITGCDLGLFRTFRNIKHLKLIHHGVRDTTLSILAEPHSSPPFTTLTLAPIGNHLDTTRLFLFLRSRAASGHPIAKVRLSHGYRASLNAGKVAALLQMVDIEEFEVDEEVELPLSEGTRNLEWWE</sequence>
<proteinExistence type="predicted"/>
<dbReference type="InParanoid" id="A0A067PI36"/>
<name>A0A067PI36_9AGAM</name>
<reference evidence="2" key="1">
    <citation type="journal article" date="2014" name="Proc. Natl. Acad. Sci. U.S.A.">
        <title>Extensive sampling of basidiomycete genomes demonstrates inadequacy of the white-rot/brown-rot paradigm for wood decay fungi.</title>
        <authorList>
            <person name="Riley R."/>
            <person name="Salamov A.A."/>
            <person name="Brown D.W."/>
            <person name="Nagy L.G."/>
            <person name="Floudas D."/>
            <person name="Held B.W."/>
            <person name="Levasseur A."/>
            <person name="Lombard V."/>
            <person name="Morin E."/>
            <person name="Otillar R."/>
            <person name="Lindquist E.A."/>
            <person name="Sun H."/>
            <person name="LaButti K.M."/>
            <person name="Schmutz J."/>
            <person name="Jabbour D."/>
            <person name="Luo H."/>
            <person name="Baker S.E."/>
            <person name="Pisabarro A.G."/>
            <person name="Walton J.D."/>
            <person name="Blanchette R.A."/>
            <person name="Henrissat B."/>
            <person name="Martin F."/>
            <person name="Cullen D."/>
            <person name="Hibbett D.S."/>
            <person name="Grigoriev I.V."/>
        </authorList>
    </citation>
    <scope>NUCLEOTIDE SEQUENCE [LARGE SCALE GENOMIC DNA]</scope>
    <source>
        <strain evidence="2">MUCL 33604</strain>
    </source>
</reference>
<dbReference type="EMBL" id="KL197765">
    <property type="protein sequence ID" value="KDQ50146.1"/>
    <property type="molecule type" value="Genomic_DNA"/>
</dbReference>
<protein>
    <recommendedName>
        <fullName evidence="3">F-box domain-containing protein</fullName>
    </recommendedName>
</protein>
<dbReference type="HOGENOM" id="CLU_1321063_0_0_1"/>